<reference evidence="3 4" key="1">
    <citation type="journal article" date="2019" name="Int. J. Syst. Evol. Microbiol.">
        <title>The Global Catalogue of Microorganisms (GCM) 10K type strain sequencing project: providing services to taxonomists for standard genome sequencing and annotation.</title>
        <authorList>
            <consortium name="The Broad Institute Genomics Platform"/>
            <consortium name="The Broad Institute Genome Sequencing Center for Infectious Disease"/>
            <person name="Wu L."/>
            <person name="Ma J."/>
        </authorList>
    </citation>
    <scope>NUCLEOTIDE SEQUENCE [LARGE SCALE GENOMIC DNA]</scope>
    <source>
        <strain evidence="3 4">JCM 3367</strain>
    </source>
</reference>
<comment type="caution">
    <text evidence="3">The sequence shown here is derived from an EMBL/GenBank/DDBJ whole genome shotgun (WGS) entry which is preliminary data.</text>
</comment>
<evidence type="ECO:0000259" key="2">
    <source>
        <dbReference type="Pfam" id="PF06724"/>
    </source>
</evidence>
<feature type="domain" description="DUF1206" evidence="2">
    <location>
        <begin position="26"/>
        <end position="92"/>
    </location>
</feature>
<protein>
    <submittedName>
        <fullName evidence="3">DUF1206 domain-containing protein</fullName>
    </submittedName>
</protein>
<evidence type="ECO:0000256" key="1">
    <source>
        <dbReference type="SAM" id="Phobius"/>
    </source>
</evidence>
<dbReference type="InterPro" id="IPR009597">
    <property type="entry name" value="DUF1206"/>
</dbReference>
<feature type="domain" description="DUF1206" evidence="2">
    <location>
        <begin position="202"/>
        <end position="271"/>
    </location>
</feature>
<keyword evidence="4" id="KW-1185">Reference proteome</keyword>
<keyword evidence="1" id="KW-1133">Transmembrane helix</keyword>
<name>A0ABN3NQZ9_9ACTN</name>
<feature type="transmembrane region" description="Helical" evidence="1">
    <location>
        <begin position="245"/>
        <end position="266"/>
    </location>
</feature>
<feature type="transmembrane region" description="Helical" evidence="1">
    <location>
        <begin position="196"/>
        <end position="225"/>
    </location>
</feature>
<evidence type="ECO:0000313" key="4">
    <source>
        <dbReference type="Proteomes" id="UP001499978"/>
    </source>
</evidence>
<feature type="transmembrane region" description="Helical" evidence="1">
    <location>
        <begin position="154"/>
        <end position="175"/>
    </location>
</feature>
<dbReference type="Pfam" id="PF06724">
    <property type="entry name" value="DUF1206"/>
    <property type="match status" value="3"/>
</dbReference>
<accession>A0ABN3NQZ9</accession>
<organism evidence="3 4">
    <name type="scientific">Pilimelia columellifera subsp. columellifera</name>
    <dbReference type="NCBI Taxonomy" id="706583"/>
    <lineage>
        <taxon>Bacteria</taxon>
        <taxon>Bacillati</taxon>
        <taxon>Actinomycetota</taxon>
        <taxon>Actinomycetes</taxon>
        <taxon>Micromonosporales</taxon>
        <taxon>Micromonosporaceae</taxon>
        <taxon>Pilimelia</taxon>
    </lineage>
</organism>
<dbReference type="Proteomes" id="UP001499978">
    <property type="component" value="Unassembled WGS sequence"/>
</dbReference>
<dbReference type="EMBL" id="BAAARY010000022">
    <property type="protein sequence ID" value="GAA2530790.1"/>
    <property type="molecule type" value="Genomic_DNA"/>
</dbReference>
<evidence type="ECO:0000313" key="3">
    <source>
        <dbReference type="EMBL" id="GAA2530790.1"/>
    </source>
</evidence>
<feature type="transmembrane region" description="Helical" evidence="1">
    <location>
        <begin position="26"/>
        <end position="47"/>
    </location>
</feature>
<feature type="transmembrane region" description="Helical" evidence="1">
    <location>
        <begin position="68"/>
        <end position="86"/>
    </location>
</feature>
<keyword evidence="1" id="KW-0472">Membrane</keyword>
<sequence length="273" mass="27978">MTTATDIEHAATRAAHHPWLVGLTRAGLAGFGLLHLLVAWLAWRIAAGAPADAGDQSGAFRALAGQPYGRVLVAAIGVGLLVMVSWQTLEATVGHHDQDGGRRVVERLVSAGRAVVYLYLAITAGKVVLRVASSSADQQQATSGELMSHDGGRWLVGAGGVALALVGLGLVVHGVSRGFEDHLDTGRMSATEQGTARVLGVLGYAAKGVAYGIAGVLLTAAAVTFDPGKARGLDAALRALAEQPHGGLLLGAVAAGLAAYAGHCFVQARYRRM</sequence>
<proteinExistence type="predicted"/>
<dbReference type="RefSeq" id="WP_344174103.1">
    <property type="nucleotide sequence ID" value="NZ_BAAARY010000022.1"/>
</dbReference>
<gene>
    <name evidence="3" type="ORF">GCM10010201_32920</name>
</gene>
<keyword evidence="1" id="KW-0812">Transmembrane</keyword>
<feature type="domain" description="DUF1206" evidence="2">
    <location>
        <begin position="111"/>
        <end position="176"/>
    </location>
</feature>